<dbReference type="Proteomes" id="UP000307562">
    <property type="component" value="Plasmid pNPA70"/>
</dbReference>
<dbReference type="GeneID" id="96158138"/>
<organism evidence="2 3">
    <name type="scientific">Natrinema pallidum</name>
    <dbReference type="NCBI Taxonomy" id="69527"/>
    <lineage>
        <taxon>Archaea</taxon>
        <taxon>Methanobacteriati</taxon>
        <taxon>Methanobacteriota</taxon>
        <taxon>Stenosarchaea group</taxon>
        <taxon>Halobacteria</taxon>
        <taxon>Halobacteriales</taxon>
        <taxon>Natrialbaceae</taxon>
        <taxon>Natrinema</taxon>
    </lineage>
</organism>
<dbReference type="RefSeq" id="WP_138655706.1">
    <property type="nucleotide sequence ID" value="NZ_CP040639.1"/>
</dbReference>
<reference evidence="3" key="1">
    <citation type="submission" date="2019-05" db="EMBL/GenBank/DDBJ databases">
        <title>Complete Genome Sequence and Methylation Pattern of the Halophilic Archaeon Natrinema pallidum BOL6-1.</title>
        <authorList>
            <person name="DasSarma P."/>
            <person name="DasSarma B.P."/>
            <person name="DasSarma S.L."/>
            <person name="Martinez F.L."/>
            <person name="Guzman D."/>
            <person name="Roberts R.J."/>
            <person name="DasSarma S."/>
        </authorList>
    </citation>
    <scope>NUCLEOTIDE SEQUENCE [LARGE SCALE GENOMIC DNA]</scope>
    <source>
        <strain evidence="3">BOL6-1</strain>
        <plasmid evidence="3">pnpa70</plasmid>
    </source>
</reference>
<sequence length="139" mass="15148">MSNDTPFEPPSLARWIAWAVLALLGLAAVLAVLLSQLEPAMRQAFLADWAARLRSPAYLLFLFIASVPLLVLAAMWYGLQSSMARDDLADDPRVRDEFKARFVHGDLEPGTKVVCANCGDVHDAMDVDCPECGASEIEG</sequence>
<dbReference type="KEGG" id="npl:FGF80_18545"/>
<feature type="transmembrane region" description="Helical" evidence="1">
    <location>
        <begin position="15"/>
        <end position="37"/>
    </location>
</feature>
<keyword evidence="2" id="KW-0614">Plasmid</keyword>
<name>A0A4P9TJU8_9EURY</name>
<feature type="transmembrane region" description="Helical" evidence="1">
    <location>
        <begin position="58"/>
        <end position="79"/>
    </location>
</feature>
<geneLocation type="plasmid" evidence="3">
    <name>pnpa70</name>
</geneLocation>
<evidence type="ECO:0000313" key="3">
    <source>
        <dbReference type="Proteomes" id="UP000307562"/>
    </source>
</evidence>
<accession>A0A4P9TJU8</accession>
<protein>
    <submittedName>
        <fullName evidence="2">Uncharacterized protein</fullName>
    </submittedName>
</protein>
<dbReference type="EMBL" id="CP040639">
    <property type="protein sequence ID" value="QCW05249.1"/>
    <property type="molecule type" value="Genomic_DNA"/>
</dbReference>
<evidence type="ECO:0000256" key="1">
    <source>
        <dbReference type="SAM" id="Phobius"/>
    </source>
</evidence>
<gene>
    <name evidence="2" type="ORF">FGF80_18545</name>
</gene>
<keyword evidence="1" id="KW-0812">Transmembrane</keyword>
<keyword evidence="1" id="KW-1133">Transmembrane helix</keyword>
<keyword evidence="3" id="KW-1185">Reference proteome</keyword>
<dbReference type="AlphaFoldDB" id="A0A4P9TJU8"/>
<keyword evidence="1" id="KW-0472">Membrane</keyword>
<evidence type="ECO:0000313" key="2">
    <source>
        <dbReference type="EMBL" id="QCW05249.1"/>
    </source>
</evidence>
<proteinExistence type="predicted"/>